<dbReference type="RefSeq" id="WP_121854026.1">
    <property type="nucleotide sequence ID" value="NZ_CP037952.1"/>
</dbReference>
<feature type="transmembrane region" description="Helical" evidence="1">
    <location>
        <begin position="411"/>
        <end position="428"/>
    </location>
</feature>
<gene>
    <name evidence="2" type="ORF">D5R81_12790</name>
</gene>
<evidence type="ECO:0000313" key="2">
    <source>
        <dbReference type="EMBL" id="RJY11953.1"/>
    </source>
</evidence>
<feature type="transmembrane region" description="Helical" evidence="1">
    <location>
        <begin position="380"/>
        <end position="399"/>
    </location>
</feature>
<name>A0A3A6TAK4_9GAMM</name>
<proteinExistence type="predicted"/>
<dbReference type="Proteomes" id="UP000273022">
    <property type="component" value="Unassembled WGS sequence"/>
</dbReference>
<feature type="transmembrane region" description="Helical" evidence="1">
    <location>
        <begin position="138"/>
        <end position="159"/>
    </location>
</feature>
<organism evidence="2 3">
    <name type="scientific">Parashewanella spongiae</name>
    <dbReference type="NCBI Taxonomy" id="342950"/>
    <lineage>
        <taxon>Bacteria</taxon>
        <taxon>Pseudomonadati</taxon>
        <taxon>Pseudomonadota</taxon>
        <taxon>Gammaproteobacteria</taxon>
        <taxon>Alteromonadales</taxon>
        <taxon>Shewanellaceae</taxon>
        <taxon>Parashewanella</taxon>
    </lineage>
</organism>
<dbReference type="PANTHER" id="PTHR34219:SF4">
    <property type="entry name" value="PEPSY DOMAIN-CONTAINING PROTEIN"/>
    <property type="match status" value="1"/>
</dbReference>
<sequence>MKGNFRRSMIWLHTYSGLLLSWLVFTVFVTGTLSYYAEELNVWMQPERLQQQNARDPINLAVSTLKQEGAGAEKWSINLGSLRDQKLQISWQLPGQSRRQQQRQTLSESEVESRDTVGGDFFVHFHYALELRDYGGRYLSGIAAFIMLVGVFSGIFTHRRFFKDFFSLRWKNIKRGLTDVHAIMGIVTIPFCFMICASALLFYLSMYVPTSANLHYDKGYRELSQQVSPKSFIKAPSGEPSAPISDISAIITQVNERWSEPNSVSFISYQYPYDKNGYLVFYRNKSQALSRQSETLTFDATSQQLIHSTEPARIPKQISYIFLGLHEAKFAPNGLRFMLFLLGVFSCALIATGSILWLNQRIASNKMHLGSKMVAWLNQSVLGGLAVAIMSLFYANRILPTDMIEREATELSVFFGSWLITAVVAAWLRSTHWWSRFLFLIGAGFLLLPLIDLLLPSHYLLAAITSENWQYLGVSLGFMVVGIGTLWLANFLRIRQVMSNELLKTAGVTI</sequence>
<dbReference type="InterPro" id="IPR005625">
    <property type="entry name" value="PepSY-ass_TM"/>
</dbReference>
<dbReference type="PANTHER" id="PTHR34219">
    <property type="entry name" value="IRON-REGULATED INNER MEMBRANE PROTEIN-RELATED"/>
    <property type="match status" value="1"/>
</dbReference>
<feature type="transmembrane region" description="Helical" evidence="1">
    <location>
        <begin position="437"/>
        <end position="457"/>
    </location>
</feature>
<keyword evidence="1" id="KW-1133">Transmembrane helix</keyword>
<protein>
    <submittedName>
        <fullName evidence="2">PepSY domain-containing protein</fullName>
    </submittedName>
</protein>
<feature type="transmembrane region" description="Helical" evidence="1">
    <location>
        <begin position="337"/>
        <end position="359"/>
    </location>
</feature>
<comment type="caution">
    <text evidence="2">The sequence shown here is derived from an EMBL/GenBank/DDBJ whole genome shotgun (WGS) entry which is preliminary data.</text>
</comment>
<dbReference type="AlphaFoldDB" id="A0A3A6TAK4"/>
<accession>A0A3A6TAK4</accession>
<evidence type="ECO:0000313" key="3">
    <source>
        <dbReference type="Proteomes" id="UP000273022"/>
    </source>
</evidence>
<keyword evidence="1" id="KW-0472">Membrane</keyword>
<reference evidence="2 3" key="1">
    <citation type="submission" date="2018-09" db="EMBL/GenBank/DDBJ databases">
        <title>Phylogeny of the Shewanellaceae, and recommendation for two new genera, Pseudoshewanella and Parashewanella.</title>
        <authorList>
            <person name="Wang G."/>
        </authorList>
    </citation>
    <scope>NUCLEOTIDE SEQUENCE [LARGE SCALE GENOMIC DNA]</scope>
    <source>
        <strain evidence="2 3">KCTC 22492</strain>
    </source>
</reference>
<dbReference type="OrthoDB" id="9776609at2"/>
<dbReference type="Pfam" id="PF03929">
    <property type="entry name" value="PepSY_TM"/>
    <property type="match status" value="1"/>
</dbReference>
<keyword evidence="1" id="KW-0812">Transmembrane</keyword>
<evidence type="ECO:0000256" key="1">
    <source>
        <dbReference type="SAM" id="Phobius"/>
    </source>
</evidence>
<feature type="transmembrane region" description="Helical" evidence="1">
    <location>
        <begin position="469"/>
        <end position="489"/>
    </location>
</feature>
<feature type="transmembrane region" description="Helical" evidence="1">
    <location>
        <begin position="180"/>
        <end position="204"/>
    </location>
</feature>
<dbReference type="EMBL" id="QYYH01000078">
    <property type="protein sequence ID" value="RJY11953.1"/>
    <property type="molecule type" value="Genomic_DNA"/>
</dbReference>
<keyword evidence="3" id="KW-1185">Reference proteome</keyword>
<feature type="transmembrane region" description="Helical" evidence="1">
    <location>
        <begin position="12"/>
        <end position="37"/>
    </location>
</feature>